<dbReference type="NCBIfam" id="TIGR02106">
    <property type="entry name" value="cyd_oper_ybgT"/>
    <property type="match status" value="1"/>
</dbReference>
<dbReference type="OrthoDB" id="9806372at2"/>
<proteinExistence type="predicted"/>
<organism evidence="1 2">
    <name type="scientific">Candidatus Arsenophonus lipoptenae</name>
    <dbReference type="NCBI Taxonomy" id="634113"/>
    <lineage>
        <taxon>Bacteria</taxon>
        <taxon>Pseudomonadati</taxon>
        <taxon>Pseudomonadota</taxon>
        <taxon>Gammaproteobacteria</taxon>
        <taxon>Enterobacterales</taxon>
        <taxon>Morganellaceae</taxon>
        <taxon>Arsenophonus</taxon>
    </lineage>
</organism>
<dbReference type="GO" id="GO:0016491">
    <property type="term" value="F:oxidoreductase activity"/>
    <property type="evidence" value="ECO:0007669"/>
    <property type="project" value="UniProtKB-KW"/>
</dbReference>
<evidence type="ECO:0000313" key="2">
    <source>
        <dbReference type="Proteomes" id="UP000069926"/>
    </source>
</evidence>
<sequence length="36" mass="4148">MWYLAWILGTLFACSFSIITVLALDQIEVRKNNSDD</sequence>
<name>A0A109QAY4_9GAMM</name>
<keyword evidence="1" id="KW-0560">Oxidoreductase</keyword>
<dbReference type="InterPro" id="IPR012994">
    <property type="entry name" value="YbgT_YccB"/>
</dbReference>
<dbReference type="KEGG" id="asy:AUT07_00004"/>
<reference evidence="1 2" key="1">
    <citation type="submission" date="2016-01" db="EMBL/GenBank/DDBJ databases">
        <title>Genome sequence of Ca. Arsenophonus lipopteni, the exclusive symbiont of a blood sucking fly Lipoptena cervi (Diptera: Hippoboscidae).</title>
        <authorList>
            <person name="Novakova E."/>
            <person name="Hypsa V."/>
            <person name="Nguyen P."/>
            <person name="Husnik F."/>
            <person name="Darby A.C."/>
        </authorList>
    </citation>
    <scope>NUCLEOTIDE SEQUENCE [LARGE SCALE GENOMIC DNA]</scope>
    <source>
        <strain evidence="1 2">CB</strain>
    </source>
</reference>
<dbReference type="EMBL" id="CP013920">
    <property type="protein sequence ID" value="AMA64601.1"/>
    <property type="molecule type" value="Genomic_DNA"/>
</dbReference>
<protein>
    <submittedName>
        <fullName evidence="1">Cytochrome bd-I ubiquinol oxidase subunit X</fullName>
        <ecNumber evidence="1">1.10.3.10</ecNumber>
    </submittedName>
</protein>
<evidence type="ECO:0000313" key="1">
    <source>
        <dbReference type="EMBL" id="AMA64601.1"/>
    </source>
</evidence>
<dbReference type="AlphaFoldDB" id="A0A109QAY4"/>
<dbReference type="STRING" id="634113.AUT07_00004"/>
<keyword evidence="2" id="KW-1185">Reference proteome</keyword>
<dbReference type="EC" id="1.10.3.10" evidence="1"/>
<accession>A0A109QAY4</accession>
<gene>
    <name evidence="1" type="primary">cydX</name>
    <name evidence="1" type="ORF">AUT07_00004</name>
</gene>
<dbReference type="InterPro" id="IPR011724">
    <property type="entry name" value="Cyd_oper_YbgT"/>
</dbReference>
<dbReference type="RefSeq" id="WP_066282494.1">
    <property type="nucleotide sequence ID" value="NZ_CP013920.1"/>
</dbReference>
<dbReference type="PATRIC" id="fig|634113.3.peg.4"/>
<dbReference type="Pfam" id="PF08173">
    <property type="entry name" value="YbgT_YccB"/>
    <property type="match status" value="1"/>
</dbReference>
<dbReference type="Proteomes" id="UP000069926">
    <property type="component" value="Chromosome"/>
</dbReference>